<reference evidence="2 3" key="1">
    <citation type="submission" date="2019-08" db="EMBL/GenBank/DDBJ databases">
        <authorList>
            <person name="Alioto T."/>
            <person name="Alioto T."/>
            <person name="Gomez Garrido J."/>
        </authorList>
    </citation>
    <scope>NUCLEOTIDE SEQUENCE [LARGE SCALE GENOMIC DNA]</scope>
</reference>
<dbReference type="AlphaFoldDB" id="A0A5E4M8M8"/>
<proteinExistence type="predicted"/>
<sequence>MFSSHMPVPDMKMLYFIMIVLFQVNQVLVVKIEDLPKDHEYFIAVINKLHKDIDPENSDNIISGYGFKDGMFEPQVFVTFKRNLLLIIEQMAYYYFDKKDVILFNSEYIFNVCPLLPRLLDFIYVGSVINSNIILLNKMYIVLCKKLPSFYKNYNYEYISYVNEKHLREQIDAIFSSKQLLVKNEPVLQEFLFNKDTKREFNNIKYLSTIYMIIGSINMIPIMRNNPGKKWYDIFDNHSLYDKMITKTSKSLEDIDKNIQQFTDNSFQKINENYIEVIIQNKCGELNNKLKDREFSKPTVIHELLLYTLERLNNYYMYFLSESLETLKKNTTEDQNIKNNLLEMLKVTCIRIPLILMYLIEFNVNDTKLLSLYLTFCSDFKGFTSVRCSSLFHAKVNDENNVACKLESTRNFFTWNIFTITNKVPEIDKYVQNELCIQLNLYFINNIHDIVFKYYGEKSVPVWTTFEWLSGTYFLTSDYTNVQMNEIKSKNIIIKDETMSLSVAYYALLPWMLNAKSLMGFHDMIVLHLNTTIDQYVYRHAQIINMYLQQQLDNSGCNVENKVLEFIRTSLRWYEHGTKIFYEYLYFPFVQGRPQTSLHIDKLISAIVNINNENCRNIETFIPDSARDDITQFFFNNKNSKNFNESNKFDLTIEWNCNYAMDFVSTFILIVNKSMRMKIEFDKEKMKELYCLSHSIFVVKSRGKSINIGK</sequence>
<organism evidence="2 3">
    <name type="scientific">Cinara cedri</name>
    <dbReference type="NCBI Taxonomy" id="506608"/>
    <lineage>
        <taxon>Eukaryota</taxon>
        <taxon>Metazoa</taxon>
        <taxon>Ecdysozoa</taxon>
        <taxon>Arthropoda</taxon>
        <taxon>Hexapoda</taxon>
        <taxon>Insecta</taxon>
        <taxon>Pterygota</taxon>
        <taxon>Neoptera</taxon>
        <taxon>Paraneoptera</taxon>
        <taxon>Hemiptera</taxon>
        <taxon>Sternorrhyncha</taxon>
        <taxon>Aphidomorpha</taxon>
        <taxon>Aphidoidea</taxon>
        <taxon>Aphididae</taxon>
        <taxon>Lachninae</taxon>
        <taxon>Cinara</taxon>
    </lineage>
</organism>
<dbReference type="EMBL" id="CABPRJ010000019">
    <property type="protein sequence ID" value="VVC25731.1"/>
    <property type="molecule type" value="Genomic_DNA"/>
</dbReference>
<evidence type="ECO:0000313" key="2">
    <source>
        <dbReference type="EMBL" id="VVC25731.1"/>
    </source>
</evidence>
<dbReference type="OrthoDB" id="6630744at2759"/>
<keyword evidence="1" id="KW-0732">Signal</keyword>
<evidence type="ECO:0000313" key="3">
    <source>
        <dbReference type="Proteomes" id="UP000325440"/>
    </source>
</evidence>
<feature type="signal peptide" evidence="1">
    <location>
        <begin position="1"/>
        <end position="29"/>
    </location>
</feature>
<evidence type="ECO:0000256" key="1">
    <source>
        <dbReference type="SAM" id="SignalP"/>
    </source>
</evidence>
<keyword evidence="3" id="KW-1185">Reference proteome</keyword>
<protein>
    <submittedName>
        <fullName evidence="2">Uncharacterized protein</fullName>
    </submittedName>
</protein>
<gene>
    <name evidence="2" type="ORF">CINCED_3A020654</name>
</gene>
<name>A0A5E4M8M8_9HEMI</name>
<accession>A0A5E4M8M8</accession>
<feature type="chain" id="PRO_5022923852" evidence="1">
    <location>
        <begin position="30"/>
        <end position="710"/>
    </location>
</feature>
<dbReference type="Proteomes" id="UP000325440">
    <property type="component" value="Unassembled WGS sequence"/>
</dbReference>